<evidence type="ECO:0000256" key="5">
    <source>
        <dbReference type="ARBA" id="ARBA00023014"/>
    </source>
</evidence>
<protein>
    <recommendedName>
        <fullName evidence="7">FAD-dependent oxidoreductase</fullName>
    </recommendedName>
</protein>
<dbReference type="PANTHER" id="PTHR43498">
    <property type="entry name" value="FERREDOXIN:COB-COM HETERODISULFIDE REDUCTASE SUBUNIT A"/>
    <property type="match status" value="1"/>
</dbReference>
<gene>
    <name evidence="6" type="ORF">BWY73_00077</name>
</gene>
<dbReference type="EMBL" id="MWAK01000004">
    <property type="protein sequence ID" value="OPZ93877.1"/>
    <property type="molecule type" value="Genomic_DNA"/>
</dbReference>
<dbReference type="PANTHER" id="PTHR43498:SF1">
    <property type="entry name" value="COB--COM HETERODISULFIDE REDUCTASE IRON-SULFUR SUBUNIT A"/>
    <property type="match status" value="1"/>
</dbReference>
<keyword evidence="1" id="KW-0004">4Fe-4S</keyword>
<evidence type="ECO:0008006" key="7">
    <source>
        <dbReference type="Google" id="ProtNLM"/>
    </source>
</evidence>
<keyword evidence="2" id="KW-0479">Metal-binding</keyword>
<sequence>MKNGARVASEKFEVIVAGGGPAGLAAAWAAGRAGARVRLLERYGFLGGMATAGQIGSILGHYVTEGQPAVTGFLERLINRMASLDGTAPAWEQARRRPGISFDVELFKYAADQLMLEAGVDLRFHTFACGVRTRSGRLTGLEIASKDGRGLLSGRIFVDATGDADLAAWSGLPFQKGRPEDGRGQSMGSIFRVAGIDEARLTPEVRREAHARLKELRDRGELTIYNQSLGGKGSTIRPGEHTFNLTRFPGDATRTAELTAAELFLRRETHRIVEFLRRNVAGFEKSYLAASPANAGVRETRQIEGLATLSAGDVLEGRKSETSIARCAYCIDIHCPLGYTTGNIHYCHQDCPSTLPCPMLEKYRDRLPKTSETGMSSLRPPAGDWFNIPYGCLVPRGSRNLLVAGRCISATHQAMSSIRVMATCMATGQAAGIAAALAARGRIPVSEVPVSEIQARLREQGALY</sequence>
<evidence type="ECO:0000256" key="3">
    <source>
        <dbReference type="ARBA" id="ARBA00023002"/>
    </source>
</evidence>
<reference evidence="6" key="1">
    <citation type="submission" date="2017-02" db="EMBL/GenBank/DDBJ databases">
        <title>Delving into the versatile metabolic prowess of the omnipresent phylum Bacteroidetes.</title>
        <authorList>
            <person name="Nobu M.K."/>
            <person name="Mei R."/>
            <person name="Narihiro T."/>
            <person name="Kuroda K."/>
            <person name="Liu W.-T."/>
        </authorList>
    </citation>
    <scope>NUCLEOTIDE SEQUENCE</scope>
    <source>
        <strain evidence="6">ADurb.Bin417</strain>
    </source>
</reference>
<evidence type="ECO:0000313" key="6">
    <source>
        <dbReference type="EMBL" id="OPZ93877.1"/>
    </source>
</evidence>
<evidence type="ECO:0000256" key="1">
    <source>
        <dbReference type="ARBA" id="ARBA00022485"/>
    </source>
</evidence>
<evidence type="ECO:0000256" key="2">
    <source>
        <dbReference type="ARBA" id="ARBA00022723"/>
    </source>
</evidence>
<organism evidence="6">
    <name type="scientific">candidate division TA06 bacterium ADurb.Bin417</name>
    <dbReference type="NCBI Taxonomy" id="1852828"/>
    <lineage>
        <taxon>Bacteria</taxon>
        <taxon>Bacteria division TA06</taxon>
    </lineage>
</organism>
<dbReference type="Gene3D" id="3.50.50.60">
    <property type="entry name" value="FAD/NAD(P)-binding domain"/>
    <property type="match status" value="1"/>
</dbReference>
<name>A0A1V5MKT2_UNCT6</name>
<proteinExistence type="predicted"/>
<dbReference type="Pfam" id="PF12831">
    <property type="entry name" value="FAD_oxidored"/>
    <property type="match status" value="1"/>
</dbReference>
<dbReference type="Proteomes" id="UP000485484">
    <property type="component" value="Unassembled WGS sequence"/>
</dbReference>
<dbReference type="AlphaFoldDB" id="A0A1V5MKT2"/>
<dbReference type="GO" id="GO:0016491">
    <property type="term" value="F:oxidoreductase activity"/>
    <property type="evidence" value="ECO:0007669"/>
    <property type="project" value="UniProtKB-KW"/>
</dbReference>
<dbReference type="InterPro" id="IPR036188">
    <property type="entry name" value="FAD/NAD-bd_sf"/>
</dbReference>
<dbReference type="GO" id="GO:0051539">
    <property type="term" value="F:4 iron, 4 sulfur cluster binding"/>
    <property type="evidence" value="ECO:0007669"/>
    <property type="project" value="UniProtKB-KW"/>
</dbReference>
<keyword evidence="5" id="KW-0411">Iron-sulfur</keyword>
<dbReference type="InterPro" id="IPR039650">
    <property type="entry name" value="HdrA-like"/>
</dbReference>
<accession>A0A1V5MKT2</accession>
<keyword evidence="3" id="KW-0560">Oxidoreductase</keyword>
<comment type="caution">
    <text evidence="6">The sequence shown here is derived from an EMBL/GenBank/DDBJ whole genome shotgun (WGS) entry which is preliminary data.</text>
</comment>
<dbReference type="GO" id="GO:0046872">
    <property type="term" value="F:metal ion binding"/>
    <property type="evidence" value="ECO:0007669"/>
    <property type="project" value="UniProtKB-KW"/>
</dbReference>
<evidence type="ECO:0000256" key="4">
    <source>
        <dbReference type="ARBA" id="ARBA00023004"/>
    </source>
</evidence>
<keyword evidence="4" id="KW-0408">Iron</keyword>
<dbReference type="SUPFAM" id="SSF51905">
    <property type="entry name" value="FAD/NAD(P)-binding domain"/>
    <property type="match status" value="1"/>
</dbReference>